<keyword evidence="3 9" id="KW-0812">Transmembrane</keyword>
<feature type="transmembrane region" description="Helical" evidence="11">
    <location>
        <begin position="160"/>
        <end position="180"/>
    </location>
</feature>
<reference evidence="14" key="1">
    <citation type="submission" date="2025-08" db="UniProtKB">
        <authorList>
            <consortium name="RefSeq"/>
        </authorList>
    </citation>
    <scope>IDENTIFICATION</scope>
</reference>
<dbReference type="GeneID" id="106050306"/>
<evidence type="ECO:0000313" key="14">
    <source>
        <dbReference type="RefSeq" id="XP_055878006.1"/>
    </source>
</evidence>
<evidence type="ECO:0000256" key="10">
    <source>
        <dbReference type="SAM" id="MobiDB-lite"/>
    </source>
</evidence>
<dbReference type="InterPro" id="IPR017452">
    <property type="entry name" value="GPCR_Rhodpsn_7TM"/>
</dbReference>
<dbReference type="PROSITE" id="PS50262">
    <property type="entry name" value="G_PROTEIN_RECEP_F1_2"/>
    <property type="match status" value="1"/>
</dbReference>
<keyword evidence="6 11" id="KW-0472">Membrane</keyword>
<gene>
    <name evidence="14" type="primary">LOC106050306</name>
</gene>
<dbReference type="PROSITE" id="PS00237">
    <property type="entry name" value="G_PROTEIN_RECEP_F1_1"/>
    <property type="match status" value="1"/>
</dbReference>
<dbReference type="SUPFAM" id="SSF81321">
    <property type="entry name" value="Family A G protein-coupled receptor-like"/>
    <property type="match status" value="1"/>
</dbReference>
<keyword evidence="4 11" id="KW-1133">Transmembrane helix</keyword>
<feature type="transmembrane region" description="Helical" evidence="11">
    <location>
        <begin position="391"/>
        <end position="415"/>
    </location>
</feature>
<dbReference type="PANTHER" id="PTHR24248">
    <property type="entry name" value="ADRENERGIC RECEPTOR-RELATED G-PROTEIN COUPLED RECEPTOR"/>
    <property type="match status" value="1"/>
</dbReference>
<comment type="subcellular location">
    <subcellularLocation>
        <location evidence="1">Cell membrane</location>
        <topology evidence="1">Multi-pass membrane protein</topology>
    </subcellularLocation>
</comment>
<keyword evidence="2" id="KW-1003">Cell membrane</keyword>
<evidence type="ECO:0000256" key="11">
    <source>
        <dbReference type="SAM" id="Phobius"/>
    </source>
</evidence>
<feature type="transmembrane region" description="Helical" evidence="11">
    <location>
        <begin position="76"/>
        <end position="98"/>
    </location>
</feature>
<dbReference type="Gene3D" id="1.20.1070.10">
    <property type="entry name" value="Rhodopsin 7-helix transmembrane proteins"/>
    <property type="match status" value="2"/>
</dbReference>
<evidence type="ECO:0000256" key="1">
    <source>
        <dbReference type="ARBA" id="ARBA00004651"/>
    </source>
</evidence>
<proteinExistence type="inferred from homology"/>
<dbReference type="InterPro" id="IPR000276">
    <property type="entry name" value="GPCR_Rhodpsn"/>
</dbReference>
<evidence type="ECO:0000256" key="8">
    <source>
        <dbReference type="ARBA" id="ARBA00023224"/>
    </source>
</evidence>
<dbReference type="PRINTS" id="PR00237">
    <property type="entry name" value="GPCRRHODOPSN"/>
</dbReference>
<evidence type="ECO:0000259" key="12">
    <source>
        <dbReference type="PROSITE" id="PS50262"/>
    </source>
</evidence>
<dbReference type="GO" id="GO:0004930">
    <property type="term" value="F:G protein-coupled receptor activity"/>
    <property type="evidence" value="ECO:0007669"/>
    <property type="project" value="UniProtKB-KW"/>
</dbReference>
<dbReference type="GO" id="GO:0005886">
    <property type="term" value="C:plasma membrane"/>
    <property type="evidence" value="ECO:0007669"/>
    <property type="project" value="UniProtKB-SubCell"/>
</dbReference>
<protein>
    <submittedName>
        <fullName evidence="14">Beta-1 adrenergic receptor-like isoform X1</fullName>
    </submittedName>
</protein>
<evidence type="ECO:0000256" key="9">
    <source>
        <dbReference type="RuleBase" id="RU000688"/>
    </source>
</evidence>
<evidence type="ECO:0000256" key="5">
    <source>
        <dbReference type="ARBA" id="ARBA00023040"/>
    </source>
</evidence>
<sequence length="535" mass="60866">MAEYNNSTSSTVDSNDTLYLNPIFWSIGHQVPYEPWAFTIKQTIVTLLCAFGIFSNLFIIVVILCVPSMRTYKTSLFISSLAAADLMVCSLVMTINSILQLNVTRLSEDPKHKMLCHVWSSVTIVVCSSSSLNVCIISVDRYIYLTKTWVYEKYVTRYRLRLLLLSVWLVSFSLAAPSLLDLIWTHWTVLRWNEEDVKGTELCKLTPRPSYSITIAVLVIIFPCVTVIFINCLIFKIILSKVYLGDMSIIYRPRTESGSPYTTQRAQVHFNELRKIASSVDPCKFEEKTPSMETMHDPKDSDIDQMPSASFDTLPKDLKNVSATSVDMRRPPEPPSNTSSSPLKLSAFSARLLSPGEHSSYMKSLEGMLLSRKTWVTRISSRSVAYCEFKAGMSLIIIVLVYTICWLPFGIVTIIDIFNPSSKVSTAREICLWLAYSNSCWNPIIYSLMNINFRNALFKCLRSAIRRTKGIGHLCIKKKPIIHRRRQSDSHHTPTSFMLPLKSPHELSHSFNIKDTDSRQTHIIEMTEQTIPTTL</sequence>
<feature type="transmembrane region" description="Helical" evidence="11">
    <location>
        <begin position="44"/>
        <end position="64"/>
    </location>
</feature>
<keyword evidence="8 9" id="KW-0807">Transducer</keyword>
<dbReference type="Pfam" id="PF00001">
    <property type="entry name" value="7tm_1"/>
    <property type="match status" value="1"/>
</dbReference>
<evidence type="ECO:0000256" key="4">
    <source>
        <dbReference type="ARBA" id="ARBA00022989"/>
    </source>
</evidence>
<organism evidence="13 14">
    <name type="scientific">Biomphalaria glabrata</name>
    <name type="common">Bloodfluke planorb</name>
    <name type="synonym">Freshwater snail</name>
    <dbReference type="NCBI Taxonomy" id="6526"/>
    <lineage>
        <taxon>Eukaryota</taxon>
        <taxon>Metazoa</taxon>
        <taxon>Spiralia</taxon>
        <taxon>Lophotrochozoa</taxon>
        <taxon>Mollusca</taxon>
        <taxon>Gastropoda</taxon>
        <taxon>Heterobranchia</taxon>
        <taxon>Euthyneura</taxon>
        <taxon>Panpulmonata</taxon>
        <taxon>Hygrophila</taxon>
        <taxon>Lymnaeoidea</taxon>
        <taxon>Planorbidae</taxon>
        <taxon>Biomphalaria</taxon>
    </lineage>
</organism>
<feature type="transmembrane region" description="Helical" evidence="11">
    <location>
        <begin position="118"/>
        <end position="139"/>
    </location>
</feature>
<feature type="domain" description="G-protein coupled receptors family 1 profile" evidence="12">
    <location>
        <begin position="55"/>
        <end position="446"/>
    </location>
</feature>
<keyword evidence="13" id="KW-1185">Reference proteome</keyword>
<keyword evidence="7 9" id="KW-0675">Receptor</keyword>
<accession>A0A9W2ZSL8</accession>
<dbReference type="Proteomes" id="UP001165740">
    <property type="component" value="Chromosome 2"/>
</dbReference>
<evidence type="ECO:0000313" key="13">
    <source>
        <dbReference type="Proteomes" id="UP001165740"/>
    </source>
</evidence>
<dbReference type="OrthoDB" id="6287421at2759"/>
<dbReference type="AlphaFoldDB" id="A0A9W2ZSL8"/>
<evidence type="ECO:0000256" key="7">
    <source>
        <dbReference type="ARBA" id="ARBA00023170"/>
    </source>
</evidence>
<evidence type="ECO:0000256" key="6">
    <source>
        <dbReference type="ARBA" id="ARBA00023136"/>
    </source>
</evidence>
<name>A0A9W2ZSL8_BIOGL</name>
<comment type="similarity">
    <text evidence="9">Belongs to the G-protein coupled receptor 1 family.</text>
</comment>
<dbReference type="RefSeq" id="XP_055878006.1">
    <property type="nucleotide sequence ID" value="XM_056022031.1"/>
</dbReference>
<feature type="transmembrane region" description="Helical" evidence="11">
    <location>
        <begin position="215"/>
        <end position="239"/>
    </location>
</feature>
<evidence type="ECO:0000256" key="2">
    <source>
        <dbReference type="ARBA" id="ARBA00022475"/>
    </source>
</evidence>
<evidence type="ECO:0000256" key="3">
    <source>
        <dbReference type="ARBA" id="ARBA00022692"/>
    </source>
</evidence>
<feature type="region of interest" description="Disordered" evidence="10">
    <location>
        <begin position="324"/>
        <end position="343"/>
    </location>
</feature>
<keyword evidence="5 9" id="KW-0297">G-protein coupled receptor</keyword>